<dbReference type="EMBL" id="CP018099">
    <property type="protein sequence ID" value="APF19161.1"/>
    <property type="molecule type" value="Genomic_DNA"/>
</dbReference>
<evidence type="ECO:0000313" key="5">
    <source>
        <dbReference type="Proteomes" id="UP000183868"/>
    </source>
</evidence>
<sequence length="252" mass="28314">MQFPAEPFRIKVVEPLKITSREEREKLIKEAGYNIFMIPADSIYIDLLTDSGTSAMSDNQWAGLMLGDESYAGSKNYYHFEETVRHIFGFKNVIPTHQGRVAENLLFSNILKEGDVVPNNIHFDTTRANVEYHKAQAIDCVIDEGMDPQNLHPFKGNMDIDKLEAAIQKYGKDRVPIILLTVTNNSGGGSRFPCRTFAKSALWLKNTAFLSFLTPAVSLKTAISSRNGKTVIRIKPFLKLRRKCSVMPMAAP</sequence>
<dbReference type="GO" id="GO:0006520">
    <property type="term" value="P:amino acid metabolic process"/>
    <property type="evidence" value="ECO:0007669"/>
    <property type="project" value="InterPro"/>
</dbReference>
<name>A0A1J1CA53_CALAY</name>
<dbReference type="GO" id="GO:0016829">
    <property type="term" value="F:lyase activity"/>
    <property type="evidence" value="ECO:0007669"/>
    <property type="project" value="InterPro"/>
</dbReference>
<evidence type="ECO:0000259" key="3">
    <source>
        <dbReference type="Pfam" id="PF01212"/>
    </source>
</evidence>
<dbReference type="PANTHER" id="PTHR32325">
    <property type="entry name" value="BETA-ELIMINATING LYASE-LIKE PROTEIN-RELATED"/>
    <property type="match status" value="1"/>
</dbReference>
<protein>
    <submittedName>
        <fullName evidence="4">Tryptophanase</fullName>
    </submittedName>
</protein>
<feature type="domain" description="Aromatic amino acid beta-eliminating lyase/threonine aldolase" evidence="3">
    <location>
        <begin position="46"/>
        <end position="198"/>
    </location>
</feature>
<dbReference type="InterPro" id="IPR015424">
    <property type="entry name" value="PyrdxlP-dep_Trfase"/>
</dbReference>
<dbReference type="PANTHER" id="PTHR32325:SF4">
    <property type="entry name" value="TRYPTOPHANASE"/>
    <property type="match status" value="1"/>
</dbReference>
<evidence type="ECO:0000256" key="1">
    <source>
        <dbReference type="ARBA" id="ARBA00001933"/>
    </source>
</evidence>
<dbReference type="Pfam" id="PF01212">
    <property type="entry name" value="Beta_elim_lyase"/>
    <property type="match status" value="1"/>
</dbReference>
<keyword evidence="2" id="KW-0663">Pyridoxal phosphate</keyword>
<evidence type="ECO:0000256" key="2">
    <source>
        <dbReference type="ARBA" id="ARBA00022898"/>
    </source>
</evidence>
<dbReference type="InterPro" id="IPR015421">
    <property type="entry name" value="PyrdxlP-dep_Trfase_major"/>
</dbReference>
<evidence type="ECO:0000313" key="4">
    <source>
        <dbReference type="EMBL" id="APF19161.1"/>
    </source>
</evidence>
<dbReference type="InterPro" id="IPR001597">
    <property type="entry name" value="ArAA_b-elim_lyase/Thr_aldolase"/>
</dbReference>
<accession>A0A1J1CA53</accession>
<gene>
    <name evidence="4" type="ORF">Cabys_2412</name>
</gene>
<organism evidence="4 5">
    <name type="scientific">Caldithrix abyssi DSM 13497</name>
    <dbReference type="NCBI Taxonomy" id="880073"/>
    <lineage>
        <taxon>Bacteria</taxon>
        <taxon>Pseudomonadati</taxon>
        <taxon>Calditrichota</taxon>
        <taxon>Calditrichia</taxon>
        <taxon>Calditrichales</taxon>
        <taxon>Calditrichaceae</taxon>
        <taxon>Caldithrix</taxon>
    </lineage>
</organism>
<dbReference type="SUPFAM" id="SSF53383">
    <property type="entry name" value="PLP-dependent transferases"/>
    <property type="match status" value="1"/>
</dbReference>
<reference evidence="4 5" key="1">
    <citation type="submission" date="2016-11" db="EMBL/GenBank/DDBJ databases">
        <title>Genomic analysis of Caldithrix abyssi and proposal of a novel bacterial phylum Caldithrichaeota.</title>
        <authorList>
            <person name="Kublanov I."/>
            <person name="Sigalova O."/>
            <person name="Gavrilov S."/>
            <person name="Lebedinsky A."/>
            <person name="Ivanova N."/>
            <person name="Daum C."/>
            <person name="Reddy T."/>
            <person name="Klenk H.P."/>
            <person name="Goker M."/>
            <person name="Reva O."/>
            <person name="Miroshnichenko M."/>
            <person name="Kyprides N."/>
            <person name="Woyke T."/>
            <person name="Gelfand M."/>
        </authorList>
    </citation>
    <scope>NUCLEOTIDE SEQUENCE [LARGE SCALE GENOMIC DNA]</scope>
    <source>
        <strain evidence="4 5">LF13</strain>
    </source>
</reference>
<dbReference type="AlphaFoldDB" id="A0A1J1CA53"/>
<dbReference type="Gene3D" id="3.40.640.10">
    <property type="entry name" value="Type I PLP-dependent aspartate aminotransferase-like (Major domain)"/>
    <property type="match status" value="1"/>
</dbReference>
<dbReference type="KEGG" id="caby:Cabys_2412"/>
<comment type="cofactor">
    <cofactor evidence="1">
        <name>pyridoxal 5'-phosphate</name>
        <dbReference type="ChEBI" id="CHEBI:597326"/>
    </cofactor>
</comment>
<dbReference type="Proteomes" id="UP000183868">
    <property type="component" value="Chromosome"/>
</dbReference>
<proteinExistence type="predicted"/>